<comment type="similarity">
    <text evidence="3">Belongs to the urease beta subunit family.</text>
</comment>
<evidence type="ECO:0000313" key="6">
    <source>
        <dbReference type="Proteomes" id="UP001432180"/>
    </source>
</evidence>
<dbReference type="InterPro" id="IPR050069">
    <property type="entry name" value="Urease_subunit"/>
</dbReference>
<dbReference type="PANTHER" id="PTHR33569">
    <property type="entry name" value="UREASE"/>
    <property type="match status" value="1"/>
</dbReference>
<dbReference type="CDD" id="cd00407">
    <property type="entry name" value="Urease_beta"/>
    <property type="match status" value="1"/>
</dbReference>
<evidence type="ECO:0000313" key="5">
    <source>
        <dbReference type="EMBL" id="WPL17921.1"/>
    </source>
</evidence>
<dbReference type="InterPro" id="IPR036461">
    <property type="entry name" value="Urease_betasu_sf"/>
</dbReference>
<gene>
    <name evidence="3 5" type="primary">ureB</name>
    <name evidence="5" type="ORF">Thiowin_02964</name>
</gene>
<dbReference type="EC" id="3.5.1.5" evidence="3"/>
<evidence type="ECO:0000256" key="2">
    <source>
        <dbReference type="ARBA" id="ARBA00047778"/>
    </source>
</evidence>
<feature type="compositionally biased region" description="Polar residues" evidence="4">
    <location>
        <begin position="116"/>
        <end position="126"/>
    </location>
</feature>
<dbReference type="PANTHER" id="PTHR33569:SF1">
    <property type="entry name" value="UREASE"/>
    <property type="match status" value="1"/>
</dbReference>
<keyword evidence="1 3" id="KW-0378">Hydrolase</keyword>
<dbReference type="SUPFAM" id="SSF51278">
    <property type="entry name" value="Urease, beta-subunit"/>
    <property type="match status" value="1"/>
</dbReference>
<feature type="region of interest" description="Disordered" evidence="4">
    <location>
        <begin position="107"/>
        <end position="126"/>
    </location>
</feature>
<dbReference type="RefSeq" id="WP_328983721.1">
    <property type="nucleotide sequence ID" value="NZ_CP121472.1"/>
</dbReference>
<evidence type="ECO:0000256" key="1">
    <source>
        <dbReference type="ARBA" id="ARBA00022801"/>
    </source>
</evidence>
<dbReference type="Gene3D" id="2.10.150.10">
    <property type="entry name" value="Urease, beta subunit"/>
    <property type="match status" value="1"/>
</dbReference>
<name>A0ABZ0SD02_9GAMM</name>
<organism evidence="5 6">
    <name type="scientific">Thiorhodovibrio winogradskyi</name>
    <dbReference type="NCBI Taxonomy" id="77007"/>
    <lineage>
        <taxon>Bacteria</taxon>
        <taxon>Pseudomonadati</taxon>
        <taxon>Pseudomonadota</taxon>
        <taxon>Gammaproteobacteria</taxon>
        <taxon>Chromatiales</taxon>
        <taxon>Chromatiaceae</taxon>
        <taxon>Thiorhodovibrio</taxon>
    </lineage>
</organism>
<dbReference type="HAMAP" id="MF_01954">
    <property type="entry name" value="Urease_beta"/>
    <property type="match status" value="1"/>
</dbReference>
<comment type="catalytic activity">
    <reaction evidence="2 3">
        <text>urea + 2 H2O + H(+) = hydrogencarbonate + 2 NH4(+)</text>
        <dbReference type="Rhea" id="RHEA:20557"/>
        <dbReference type="ChEBI" id="CHEBI:15377"/>
        <dbReference type="ChEBI" id="CHEBI:15378"/>
        <dbReference type="ChEBI" id="CHEBI:16199"/>
        <dbReference type="ChEBI" id="CHEBI:17544"/>
        <dbReference type="ChEBI" id="CHEBI:28938"/>
        <dbReference type="EC" id="3.5.1.5"/>
    </reaction>
</comment>
<comment type="subcellular location">
    <subcellularLocation>
        <location evidence="3">Cytoplasm</location>
    </subcellularLocation>
</comment>
<keyword evidence="6" id="KW-1185">Reference proteome</keyword>
<dbReference type="NCBIfam" id="NF009682">
    <property type="entry name" value="PRK13203.1"/>
    <property type="match status" value="1"/>
</dbReference>
<dbReference type="NCBIfam" id="TIGR00192">
    <property type="entry name" value="urease_beta"/>
    <property type="match status" value="1"/>
</dbReference>
<sequence>MSAQYLIPGQVILAAEDIELNPGQPLLTVEVANNGDRPVELGSHYHIAEANPALEFNREATRGYRLAIPAGTSLRLEPGQRRMLDLIPFGGTRELFGFRGEVMGPLDAPPVAEESASAQQGVNASA</sequence>
<proteinExistence type="inferred from homology"/>
<keyword evidence="3" id="KW-0963">Cytoplasm</keyword>
<dbReference type="GO" id="GO:0009039">
    <property type="term" value="F:urease activity"/>
    <property type="evidence" value="ECO:0007669"/>
    <property type="project" value="UniProtKB-EC"/>
</dbReference>
<reference evidence="5 6" key="1">
    <citation type="journal article" date="2023" name="Microorganisms">
        <title>Thiorhodovibrio frisius and Trv. litoralis spp. nov., Two Novel Members from a Clade of Fastidious Purple Sulfur Bacteria That Exhibit Unique Red-Shifted Light-Harvesting Capabilities.</title>
        <authorList>
            <person name="Methner A."/>
            <person name="Kuzyk S.B."/>
            <person name="Petersen J."/>
            <person name="Bauer S."/>
            <person name="Brinkmann H."/>
            <person name="Sichau K."/>
            <person name="Wanner G."/>
            <person name="Wolf J."/>
            <person name="Neumann-Schaal M."/>
            <person name="Henke P."/>
            <person name="Tank M."/>
            <person name="Sproer C."/>
            <person name="Bunk B."/>
            <person name="Overmann J."/>
        </authorList>
    </citation>
    <scope>NUCLEOTIDE SEQUENCE [LARGE SCALE GENOMIC DNA]</scope>
    <source>
        <strain evidence="5 6">DSM 6702</strain>
    </source>
</reference>
<dbReference type="EMBL" id="CP121472">
    <property type="protein sequence ID" value="WPL17921.1"/>
    <property type="molecule type" value="Genomic_DNA"/>
</dbReference>
<evidence type="ECO:0000256" key="3">
    <source>
        <dbReference type="HAMAP-Rule" id="MF_01954"/>
    </source>
</evidence>
<dbReference type="InterPro" id="IPR002019">
    <property type="entry name" value="Urease_beta-like"/>
</dbReference>
<comment type="subunit">
    <text evidence="3">Heterotrimer of UreA (gamma), UreB (beta) and UreC (alpha) subunits. Three heterotrimers associate to form the active enzyme.</text>
</comment>
<evidence type="ECO:0000256" key="4">
    <source>
        <dbReference type="SAM" id="MobiDB-lite"/>
    </source>
</evidence>
<dbReference type="Pfam" id="PF00699">
    <property type="entry name" value="Urease_beta"/>
    <property type="match status" value="1"/>
</dbReference>
<dbReference type="Proteomes" id="UP001432180">
    <property type="component" value="Chromosome"/>
</dbReference>
<protein>
    <recommendedName>
        <fullName evidence="3">Urease subunit beta</fullName>
        <ecNumber evidence="3">3.5.1.5</ecNumber>
    </recommendedName>
    <alternativeName>
        <fullName evidence="3">Urea amidohydrolase subunit beta</fullName>
    </alternativeName>
</protein>
<comment type="pathway">
    <text evidence="3">Nitrogen metabolism; urea degradation; CO(2) and NH(3) from urea (urease route): step 1/1.</text>
</comment>
<accession>A0ABZ0SD02</accession>